<protein>
    <submittedName>
        <fullName evidence="3">Uncharacterized protein</fullName>
    </submittedName>
</protein>
<feature type="region of interest" description="Disordered" evidence="2">
    <location>
        <begin position="549"/>
        <end position="627"/>
    </location>
</feature>
<dbReference type="Proteomes" id="UP000799640">
    <property type="component" value="Unassembled WGS sequence"/>
</dbReference>
<feature type="region of interest" description="Disordered" evidence="2">
    <location>
        <begin position="118"/>
        <end position="182"/>
    </location>
</feature>
<feature type="region of interest" description="Disordered" evidence="2">
    <location>
        <begin position="330"/>
        <end position="351"/>
    </location>
</feature>
<evidence type="ECO:0000256" key="1">
    <source>
        <dbReference type="SAM" id="Coils"/>
    </source>
</evidence>
<feature type="compositionally biased region" description="Polar residues" evidence="2">
    <location>
        <begin position="155"/>
        <end position="165"/>
    </location>
</feature>
<feature type="compositionally biased region" description="Polar residues" evidence="2">
    <location>
        <begin position="410"/>
        <end position="433"/>
    </location>
</feature>
<evidence type="ECO:0000256" key="2">
    <source>
        <dbReference type="SAM" id="MobiDB-lite"/>
    </source>
</evidence>
<keyword evidence="1" id="KW-0175">Coiled coil</keyword>
<feature type="coiled-coil region" evidence="1">
    <location>
        <begin position="852"/>
        <end position="879"/>
    </location>
</feature>
<dbReference type="EMBL" id="ML996694">
    <property type="protein sequence ID" value="KAF2400836.1"/>
    <property type="molecule type" value="Genomic_DNA"/>
</dbReference>
<evidence type="ECO:0000313" key="4">
    <source>
        <dbReference type="Proteomes" id="UP000799640"/>
    </source>
</evidence>
<sequence>MDPPAIPPKGLRRPGASQGTGASPGATPGKLSLFPRIPEQKPQQLARGTPYKATGSSIPRAATGARNFTAPARDAPAALFGREEVNAAMPPKIDRDAFAKAQPMSVRFAAAAPVGAQAPSFGFSQTPGRRNVTQGSFFDHDSDDDLLYDRPQGNRAASTPTVSRSNTDESGKSTSGKKSGSFSKMFKKKKDIAVYDSTTPMPDKAARLLGHQMASTSSLPLKKVRKSPFDPVPSSSTSSSSDQWPLLGNHDATLSVPDLKKKKSFTFGEANASMTSFSRYALKTKKSMPGQALRAAFRSTSQNTKKHDSGDSWDFKCDGLMDNYPGNFYQQAGPSAASEASQDTQSVEDTTSPAQIIYGRAAGMSFEGVREVDNMNTPPVPPVPEELKDRLRLRGGDTSPEPASRLPIPSSKTGLASPRSYTPTLPANGSSEQPGFFLAPCDQESRASSRASSTGTVIPAPFTQAPAQTTNTAGSAPSLRTQSSWETVSSANTIRPANTDENAENIPAIRDSILVARQKTLDLLTGRDRDMNEEVDSAPDVEAWYEERSRNAANRDTQSPSQSQHADNHSTTENLASGNEDDDSMGRFRVNSCGSVEDTEGSLRPIPEHLIRSSTPPRPTHATAQIPPPVFRQSDDVSSSMANLNIAANEALRAAQSALQGQADNGDEHVTQANMNTGTQHLHPPSLAQRLAAGSTESLASTAIEVNNEEVVAPVPPGNTNIAAGVSFNAYLDAQTTNMNASQRHVNSAAQAPTVIVTDDQPPAYAEVQGSSFTVSDSPNNDHPVSSNNINIGGSSNSMSSRMALLEQIVRAQADKISSLEEQVAIGRAFMQRAHDGVSLAVGTDSLLAIMVAEQASRIRSLNAEVDQLNNQVTHQKRGLGLMNRHVSGVIQWVTEEIKPVAGHSEMFEKFEYALQHVLCEQDQIKEKLEAIEGRQDDFHADLESLFLKNRDIVAKINENRELIDLGDRQLHKHTAETAEAVSLITTRLEKLTAQSSTTTSILSAAIPPLVRDFTSRSTEESNDWHHQDLAAISGALTRLQGLAQARLSGSRRFE</sequence>
<keyword evidence="4" id="KW-1185">Reference proteome</keyword>
<name>A0A6G1HY93_9PEZI</name>
<gene>
    <name evidence="3" type="ORF">EJ06DRAFT_556333</name>
</gene>
<feature type="region of interest" description="Disordered" evidence="2">
    <location>
        <begin position="466"/>
        <end position="489"/>
    </location>
</feature>
<feature type="region of interest" description="Disordered" evidence="2">
    <location>
        <begin position="393"/>
        <end position="435"/>
    </location>
</feature>
<accession>A0A6G1HY93</accession>
<proteinExistence type="predicted"/>
<feature type="compositionally biased region" description="Low complexity" evidence="2">
    <location>
        <begin position="172"/>
        <end position="182"/>
    </location>
</feature>
<dbReference type="AlphaFoldDB" id="A0A6G1HY93"/>
<evidence type="ECO:0000313" key="3">
    <source>
        <dbReference type="EMBL" id="KAF2400836.1"/>
    </source>
</evidence>
<organism evidence="3 4">
    <name type="scientific">Trichodelitschia bisporula</name>
    <dbReference type="NCBI Taxonomy" id="703511"/>
    <lineage>
        <taxon>Eukaryota</taxon>
        <taxon>Fungi</taxon>
        <taxon>Dikarya</taxon>
        <taxon>Ascomycota</taxon>
        <taxon>Pezizomycotina</taxon>
        <taxon>Dothideomycetes</taxon>
        <taxon>Dothideomycetes incertae sedis</taxon>
        <taxon>Phaeotrichales</taxon>
        <taxon>Phaeotrichaceae</taxon>
        <taxon>Trichodelitschia</taxon>
    </lineage>
</organism>
<feature type="compositionally biased region" description="Polar residues" evidence="2">
    <location>
        <begin position="122"/>
        <end position="135"/>
    </location>
</feature>
<feature type="region of interest" description="Disordered" evidence="2">
    <location>
        <begin position="217"/>
        <end position="246"/>
    </location>
</feature>
<feature type="region of interest" description="Disordered" evidence="2">
    <location>
        <begin position="1"/>
        <end position="70"/>
    </location>
</feature>
<reference evidence="3" key="1">
    <citation type="journal article" date="2020" name="Stud. Mycol.">
        <title>101 Dothideomycetes genomes: a test case for predicting lifestyles and emergence of pathogens.</title>
        <authorList>
            <person name="Haridas S."/>
            <person name="Albert R."/>
            <person name="Binder M."/>
            <person name="Bloem J."/>
            <person name="Labutti K."/>
            <person name="Salamov A."/>
            <person name="Andreopoulos B."/>
            <person name="Baker S."/>
            <person name="Barry K."/>
            <person name="Bills G."/>
            <person name="Bluhm B."/>
            <person name="Cannon C."/>
            <person name="Castanera R."/>
            <person name="Culley D."/>
            <person name="Daum C."/>
            <person name="Ezra D."/>
            <person name="Gonzalez J."/>
            <person name="Henrissat B."/>
            <person name="Kuo A."/>
            <person name="Liang C."/>
            <person name="Lipzen A."/>
            <person name="Lutzoni F."/>
            <person name="Magnuson J."/>
            <person name="Mondo S."/>
            <person name="Nolan M."/>
            <person name="Ohm R."/>
            <person name="Pangilinan J."/>
            <person name="Park H.-J."/>
            <person name="Ramirez L."/>
            <person name="Alfaro M."/>
            <person name="Sun H."/>
            <person name="Tritt A."/>
            <person name="Yoshinaga Y."/>
            <person name="Zwiers L.-H."/>
            <person name="Turgeon B."/>
            <person name="Goodwin S."/>
            <person name="Spatafora J."/>
            <person name="Crous P."/>
            <person name="Grigoriev I."/>
        </authorList>
    </citation>
    <scope>NUCLEOTIDE SEQUENCE</scope>
    <source>
        <strain evidence="3">CBS 262.69</strain>
    </source>
</reference>
<feature type="compositionally biased region" description="Polar residues" evidence="2">
    <location>
        <begin position="551"/>
        <end position="577"/>
    </location>
</feature>